<evidence type="ECO:0000256" key="4">
    <source>
        <dbReference type="ARBA" id="ARBA00022692"/>
    </source>
</evidence>
<feature type="domain" description="TonB-dependent receptor plug" evidence="13">
    <location>
        <begin position="34"/>
        <end position="141"/>
    </location>
</feature>
<name>A0A7C6EE12_DESAE</name>
<dbReference type="GO" id="GO:0015344">
    <property type="term" value="F:siderophore uptake transmembrane transporter activity"/>
    <property type="evidence" value="ECO:0007669"/>
    <property type="project" value="TreeGrafter"/>
</dbReference>
<evidence type="ECO:0000256" key="10">
    <source>
        <dbReference type="PROSITE-ProRule" id="PRU01360"/>
    </source>
</evidence>
<feature type="non-terminal residue" evidence="14">
    <location>
        <position position="1"/>
    </location>
</feature>
<accession>A0A7C6EE12</accession>
<dbReference type="InterPro" id="IPR037066">
    <property type="entry name" value="Plug_dom_sf"/>
</dbReference>
<dbReference type="PROSITE" id="PS52016">
    <property type="entry name" value="TONB_DEPENDENT_REC_3"/>
    <property type="match status" value="1"/>
</dbReference>
<keyword evidence="5" id="KW-0732">Signal</keyword>
<dbReference type="Gene3D" id="2.40.170.20">
    <property type="entry name" value="TonB-dependent receptor, beta-barrel domain"/>
    <property type="match status" value="1"/>
</dbReference>
<dbReference type="PANTHER" id="PTHR30069">
    <property type="entry name" value="TONB-DEPENDENT OUTER MEMBRANE RECEPTOR"/>
    <property type="match status" value="1"/>
</dbReference>
<evidence type="ECO:0000259" key="12">
    <source>
        <dbReference type="Pfam" id="PF00593"/>
    </source>
</evidence>
<comment type="caution">
    <text evidence="14">The sequence shown here is derived from an EMBL/GenBank/DDBJ whole genome shotgun (WGS) entry which is preliminary data.</text>
</comment>
<evidence type="ECO:0000313" key="14">
    <source>
        <dbReference type="EMBL" id="HHS49236.1"/>
    </source>
</evidence>
<reference evidence="14" key="1">
    <citation type="journal article" date="2020" name="mSystems">
        <title>Genome- and Community-Level Interaction Insights into Carbon Utilization and Element Cycling Functions of Hydrothermarchaeota in Hydrothermal Sediment.</title>
        <authorList>
            <person name="Zhou Z."/>
            <person name="Liu Y."/>
            <person name="Xu W."/>
            <person name="Pan J."/>
            <person name="Luo Z.H."/>
            <person name="Li M."/>
        </authorList>
    </citation>
    <scope>NUCLEOTIDE SEQUENCE [LARGE SCALE GENOMIC DNA]</scope>
    <source>
        <strain evidence="14">SpSt-1135</strain>
    </source>
</reference>
<keyword evidence="7 10" id="KW-0472">Membrane</keyword>
<dbReference type="InterPro" id="IPR000531">
    <property type="entry name" value="Beta-barrel_TonB"/>
</dbReference>
<dbReference type="EMBL" id="DRZX01000253">
    <property type="protein sequence ID" value="HHS49236.1"/>
    <property type="molecule type" value="Genomic_DNA"/>
</dbReference>
<dbReference type="PANTHER" id="PTHR30069:SF29">
    <property type="entry name" value="HEMOGLOBIN AND HEMOGLOBIN-HAPTOGLOBIN-BINDING PROTEIN 1-RELATED"/>
    <property type="match status" value="1"/>
</dbReference>
<evidence type="ECO:0000256" key="7">
    <source>
        <dbReference type="ARBA" id="ARBA00023136"/>
    </source>
</evidence>
<keyword evidence="2 10" id="KW-0813">Transport</keyword>
<feature type="domain" description="TonB-dependent receptor-like beta-barrel" evidence="12">
    <location>
        <begin position="230"/>
        <end position="568"/>
    </location>
</feature>
<keyword evidence="6 11" id="KW-0798">TonB box</keyword>
<evidence type="ECO:0000256" key="6">
    <source>
        <dbReference type="ARBA" id="ARBA00023077"/>
    </source>
</evidence>
<dbReference type="GO" id="GO:0009279">
    <property type="term" value="C:cell outer membrane"/>
    <property type="evidence" value="ECO:0007669"/>
    <property type="project" value="UniProtKB-SubCell"/>
</dbReference>
<dbReference type="Gene3D" id="2.170.130.10">
    <property type="entry name" value="TonB-dependent receptor, plug domain"/>
    <property type="match status" value="1"/>
</dbReference>
<comment type="similarity">
    <text evidence="10 11">Belongs to the TonB-dependent receptor family.</text>
</comment>
<dbReference type="GO" id="GO:0044718">
    <property type="term" value="P:siderophore transmembrane transport"/>
    <property type="evidence" value="ECO:0007669"/>
    <property type="project" value="TreeGrafter"/>
</dbReference>
<dbReference type="SUPFAM" id="SSF56935">
    <property type="entry name" value="Porins"/>
    <property type="match status" value="1"/>
</dbReference>
<dbReference type="Proteomes" id="UP000886400">
    <property type="component" value="Unassembled WGS sequence"/>
</dbReference>
<dbReference type="InterPro" id="IPR039426">
    <property type="entry name" value="TonB-dep_rcpt-like"/>
</dbReference>
<gene>
    <name evidence="14" type="ORF">ENM99_05250</name>
</gene>
<evidence type="ECO:0000256" key="5">
    <source>
        <dbReference type="ARBA" id="ARBA00022729"/>
    </source>
</evidence>
<dbReference type="Pfam" id="PF07715">
    <property type="entry name" value="Plug"/>
    <property type="match status" value="1"/>
</dbReference>
<protein>
    <submittedName>
        <fullName evidence="14">TonB-dependent receptor</fullName>
    </submittedName>
</protein>
<dbReference type="Pfam" id="PF00593">
    <property type="entry name" value="TonB_dep_Rec_b-barrel"/>
    <property type="match status" value="1"/>
</dbReference>
<evidence type="ECO:0000256" key="1">
    <source>
        <dbReference type="ARBA" id="ARBA00004571"/>
    </source>
</evidence>
<evidence type="ECO:0000256" key="9">
    <source>
        <dbReference type="ARBA" id="ARBA00023237"/>
    </source>
</evidence>
<dbReference type="InterPro" id="IPR012910">
    <property type="entry name" value="Plug_dom"/>
</dbReference>
<evidence type="ECO:0000259" key="13">
    <source>
        <dbReference type="Pfam" id="PF07715"/>
    </source>
</evidence>
<evidence type="ECO:0000256" key="3">
    <source>
        <dbReference type="ARBA" id="ARBA00022452"/>
    </source>
</evidence>
<sequence length="593" mass="67221">FGTAVFNQVEAQEGEKAFGLGEVIVSATKTEHTLDDVPVAAEVITKEQIEKMNVKTVQDALRKVGGIRVRRNVGSWGDKGKVEIWGTCPKHALILVDGQRIHGGHGKAVDLQQIPVDVIERIEIVKGPASVLYGSDAIGGVINIITKPVPDKPTISVSPSFGNRGTRIFELNGGGKSGGIGALLNYTFRHSNGVDKKTDEFHEHFVDGKFQFDISESMKLSARPFYSIHEMEYEKRKQERWGINSAVKWSADKDTTVTLRGSFFNYKHWTSNKKSDWDNDNYELELLFSRLFFENHLFTAGYHFWKQDIDDRGKSYKADQTTHGLFLQDEIDLSPLMVTLGGRLDKHDEWGSRFNPKLSVLYKITEDLKIRGSAGKAFKAPTLVELYAGEWRMGRYIVRANPDLKPEKSVGTSLGVEYRFLEDYVFNLTFFRNDIKDVICRYTTPGPRGLRYLSWQNYAKARTQGLELNLSGEVSKNLNFILNYNLIDAKNRTRGKKLRLRPENTMSGEINYFIPPWGMNLNLSGNYTGKRYEDVKNTIKLGGYTTFDIAINKKLWKNADFFVRVDNITGKKNIFDEPDIDGAAYLAGIKIKF</sequence>
<evidence type="ECO:0000256" key="11">
    <source>
        <dbReference type="RuleBase" id="RU003357"/>
    </source>
</evidence>
<keyword evidence="8 14" id="KW-0675">Receptor</keyword>
<proteinExistence type="inferred from homology"/>
<dbReference type="CDD" id="cd01347">
    <property type="entry name" value="ligand_gated_channel"/>
    <property type="match status" value="1"/>
</dbReference>
<evidence type="ECO:0000256" key="2">
    <source>
        <dbReference type="ARBA" id="ARBA00022448"/>
    </source>
</evidence>
<keyword evidence="3 10" id="KW-1134">Transmembrane beta strand</keyword>
<keyword evidence="4 10" id="KW-0812">Transmembrane</keyword>
<dbReference type="AlphaFoldDB" id="A0A7C6EE12"/>
<evidence type="ECO:0000256" key="8">
    <source>
        <dbReference type="ARBA" id="ARBA00023170"/>
    </source>
</evidence>
<organism evidence="14">
    <name type="scientific">Desulfurella acetivorans</name>
    <dbReference type="NCBI Taxonomy" id="33002"/>
    <lineage>
        <taxon>Bacteria</taxon>
        <taxon>Pseudomonadati</taxon>
        <taxon>Campylobacterota</taxon>
        <taxon>Desulfurellia</taxon>
        <taxon>Desulfurellales</taxon>
        <taxon>Desulfurellaceae</taxon>
        <taxon>Desulfurella</taxon>
    </lineage>
</organism>
<comment type="subcellular location">
    <subcellularLocation>
        <location evidence="1 10">Cell outer membrane</location>
        <topology evidence="1 10">Multi-pass membrane protein</topology>
    </subcellularLocation>
</comment>
<dbReference type="InterPro" id="IPR036942">
    <property type="entry name" value="Beta-barrel_TonB_sf"/>
</dbReference>
<keyword evidence="9 10" id="KW-0998">Cell outer membrane</keyword>